<protein>
    <recommendedName>
        <fullName evidence="4">Glycosyltransferase RgtA/B/C/D-like domain-containing protein</fullName>
    </recommendedName>
</protein>
<dbReference type="RefSeq" id="WP_076344659.1">
    <property type="nucleotide sequence ID" value="NZ_CP019082.1"/>
</dbReference>
<evidence type="ECO:0000313" key="2">
    <source>
        <dbReference type="EMBL" id="APW60194.1"/>
    </source>
</evidence>
<keyword evidence="3" id="KW-1185">Reference proteome</keyword>
<evidence type="ECO:0000256" key="1">
    <source>
        <dbReference type="SAM" id="Phobius"/>
    </source>
</evidence>
<accession>A0A1U7CML7</accession>
<reference evidence="3" key="1">
    <citation type="submission" date="2016-12" db="EMBL/GenBank/DDBJ databases">
        <title>Comparative genomics of four Isosphaeraceae planctomycetes: a common pool of plasmids and glycoside hydrolase genes.</title>
        <authorList>
            <person name="Ivanova A."/>
        </authorList>
    </citation>
    <scope>NUCLEOTIDE SEQUENCE [LARGE SCALE GENOMIC DNA]</scope>
    <source>
        <strain evidence="3">PX4</strain>
    </source>
</reference>
<organism evidence="2 3">
    <name type="scientific">Paludisphaera borealis</name>
    <dbReference type="NCBI Taxonomy" id="1387353"/>
    <lineage>
        <taxon>Bacteria</taxon>
        <taxon>Pseudomonadati</taxon>
        <taxon>Planctomycetota</taxon>
        <taxon>Planctomycetia</taxon>
        <taxon>Isosphaerales</taxon>
        <taxon>Isosphaeraceae</taxon>
        <taxon>Paludisphaera</taxon>
    </lineage>
</organism>
<feature type="transmembrane region" description="Helical" evidence="1">
    <location>
        <begin position="321"/>
        <end position="341"/>
    </location>
</feature>
<dbReference type="AlphaFoldDB" id="A0A1U7CML7"/>
<evidence type="ECO:0008006" key="4">
    <source>
        <dbReference type="Google" id="ProtNLM"/>
    </source>
</evidence>
<dbReference type="STRING" id="1387353.BSF38_01660"/>
<feature type="transmembrane region" description="Helical" evidence="1">
    <location>
        <begin position="108"/>
        <end position="125"/>
    </location>
</feature>
<feature type="transmembrane region" description="Helical" evidence="1">
    <location>
        <begin position="353"/>
        <end position="371"/>
    </location>
</feature>
<dbReference type="KEGG" id="pbor:BSF38_01660"/>
<dbReference type="EMBL" id="CP019082">
    <property type="protein sequence ID" value="APW60194.1"/>
    <property type="molecule type" value="Genomic_DNA"/>
</dbReference>
<feature type="transmembrane region" description="Helical" evidence="1">
    <location>
        <begin position="298"/>
        <end position="315"/>
    </location>
</feature>
<evidence type="ECO:0000313" key="3">
    <source>
        <dbReference type="Proteomes" id="UP000186309"/>
    </source>
</evidence>
<keyword evidence="1" id="KW-1133">Transmembrane helix</keyword>
<feature type="transmembrane region" description="Helical" evidence="1">
    <location>
        <begin position="377"/>
        <end position="399"/>
    </location>
</feature>
<dbReference type="Proteomes" id="UP000186309">
    <property type="component" value="Chromosome"/>
</dbReference>
<gene>
    <name evidence="2" type="ORF">BSF38_01660</name>
</gene>
<feature type="transmembrane region" description="Helical" evidence="1">
    <location>
        <begin position="184"/>
        <end position="216"/>
    </location>
</feature>
<keyword evidence="1" id="KW-0472">Membrane</keyword>
<dbReference type="OrthoDB" id="212449at2"/>
<sequence>MSAEALRLAAVRPLTPLRVDRGPATDESWFARASWWLVALGILARLVRYLVDYPIWHDEAFVAASLWNRSFGELAQPLEYGQVAPWLFLVVERIVVLCLGYSELTLRLFPTVCSILSVVVFRHLASRLLRGWALVLATAVFACAFYPIRHGNEIKPYSADLLAAVSLLTLAVEYLRKPDSSRWLWIASAALPVLLGLSYPAVFVAGAICLALAPAVVSRSSTPVRLGFVAYGLMLVGSFLAIYLAATVVQQREMGTFYRLGYWKDSFPPLDQPWWIPVWLLDMHSGNMMAYPVGERKGGSVATLACALVGCLALWRRDRRTVLAFLTLPFGLGLVAAFLGRYPYGGEARIMQYLAPSICLLAGLGMAALFARLSRPALAWSAPRFLVAAMALLAVGLAVRDLAKPYRVAADLRAREFARRFWVEQSEGADLACLKSDLGVEFDPHTWRAGMSAVYLFYQRLYSPRHRSGTPFQLDRDSYTEAHPLRLVVYNDLDDKSPPMSAWLSEMDRDYRLRRSETFVVDPGKSGESWLRDVYGVFEFVAREPARTATVGEPSARY</sequence>
<feature type="transmembrane region" description="Helical" evidence="1">
    <location>
        <begin position="132"/>
        <end position="148"/>
    </location>
</feature>
<keyword evidence="1" id="KW-0812">Transmembrane</keyword>
<feature type="transmembrane region" description="Helical" evidence="1">
    <location>
        <begin position="228"/>
        <end position="249"/>
    </location>
</feature>
<name>A0A1U7CML7_9BACT</name>
<proteinExistence type="predicted"/>